<dbReference type="InParanoid" id="M5DZF9"/>
<sequence length="205" mass="23616">MADLIDLSYEIYSKMPVYPGDLEVELENDKKLSRDAYANHNLKMGMHAGTHLDLPAHMLNDQRHISDIDLAYLNGRAKLLNAVGEKVITVKDKYKKLIEKDDIIIIYTGFATKYGTKEYYTEHPVISEELADLLIKKEIKILGFDLPSPDRNPYQIHQKLFRNNIFILENLCNLDQLPEFKSFKFFLFPLKVRAEAAPCRAAAEI</sequence>
<dbReference type="STRING" id="1293054.HSACCH_00734"/>
<comment type="caution">
    <text evidence="1">The sequence shown here is derived from an EMBL/GenBank/DDBJ whole genome shotgun (WGS) entry which is preliminary data.</text>
</comment>
<dbReference type="RefSeq" id="WP_005487930.1">
    <property type="nucleotide sequence ID" value="NZ_CAUI01000005.1"/>
</dbReference>
<reference evidence="2" key="1">
    <citation type="journal article" date="2013" name="Genome Announc.">
        <title>Genome Sequence of Halanaerobium saccharolyticum subsp. saccharolyticum Strain DSM 6643T, a Halophilic Hydrogen-Producing Bacterium.</title>
        <authorList>
            <person name="Kivisto A."/>
            <person name="Larjo A."/>
            <person name="Ciranna A."/>
            <person name="Santala V."/>
            <person name="Roos C."/>
            <person name="Karp M."/>
        </authorList>
    </citation>
    <scope>NUCLEOTIDE SEQUENCE [LARGE SCALE GENOMIC DNA]</scope>
    <source>
        <strain evidence="2">DSM 6643</strain>
    </source>
</reference>
<dbReference type="SUPFAM" id="SSF102198">
    <property type="entry name" value="Putative cyclase"/>
    <property type="match status" value="1"/>
</dbReference>
<gene>
    <name evidence="1" type="ORF">HSACCH_00734</name>
</gene>
<name>M5DZF9_9FIRM</name>
<dbReference type="OrthoDB" id="9796085at2"/>
<dbReference type="AlphaFoldDB" id="M5DZF9"/>
<proteinExistence type="predicted"/>
<dbReference type="InterPro" id="IPR037175">
    <property type="entry name" value="KFase_sf"/>
</dbReference>
<organism evidence="1 2">
    <name type="scientific">Halanaerobium saccharolyticum subsp. saccharolyticum DSM 6643</name>
    <dbReference type="NCBI Taxonomy" id="1293054"/>
    <lineage>
        <taxon>Bacteria</taxon>
        <taxon>Bacillati</taxon>
        <taxon>Bacillota</taxon>
        <taxon>Clostridia</taxon>
        <taxon>Halanaerobiales</taxon>
        <taxon>Halanaerobiaceae</taxon>
        <taxon>Halanaerobium</taxon>
    </lineage>
</organism>
<evidence type="ECO:0000313" key="1">
    <source>
        <dbReference type="EMBL" id="CCU78588.1"/>
    </source>
</evidence>
<dbReference type="PANTHER" id="PTHR31118">
    <property type="entry name" value="CYCLASE-LIKE PROTEIN 2"/>
    <property type="match status" value="1"/>
</dbReference>
<dbReference type="Pfam" id="PF04199">
    <property type="entry name" value="Cyclase"/>
    <property type="match status" value="1"/>
</dbReference>
<dbReference type="EMBL" id="CAUI01000005">
    <property type="protein sequence ID" value="CCU78588.1"/>
    <property type="molecule type" value="Genomic_DNA"/>
</dbReference>
<dbReference type="PANTHER" id="PTHR31118:SF32">
    <property type="entry name" value="KYNURENINE FORMAMIDASE"/>
    <property type="match status" value="1"/>
</dbReference>
<keyword evidence="2" id="KW-1185">Reference proteome</keyword>
<accession>M5DZF9</accession>
<dbReference type="Gene3D" id="3.50.30.50">
    <property type="entry name" value="Putative cyclase"/>
    <property type="match status" value="1"/>
</dbReference>
<dbReference type="InterPro" id="IPR007325">
    <property type="entry name" value="KFase/CYL"/>
</dbReference>
<dbReference type="eggNOG" id="COG1878">
    <property type="taxonomic scope" value="Bacteria"/>
</dbReference>
<dbReference type="GO" id="GO:0019441">
    <property type="term" value="P:L-tryptophan catabolic process to kynurenine"/>
    <property type="evidence" value="ECO:0007669"/>
    <property type="project" value="InterPro"/>
</dbReference>
<dbReference type="Proteomes" id="UP000012063">
    <property type="component" value="Unassembled WGS sequence"/>
</dbReference>
<evidence type="ECO:0000313" key="2">
    <source>
        <dbReference type="Proteomes" id="UP000012063"/>
    </source>
</evidence>
<protein>
    <submittedName>
        <fullName evidence="1">Putative cyclase</fullName>
    </submittedName>
</protein>
<dbReference type="GO" id="GO:0004061">
    <property type="term" value="F:arylformamidase activity"/>
    <property type="evidence" value="ECO:0007669"/>
    <property type="project" value="InterPro"/>
</dbReference>